<evidence type="ECO:0000256" key="10">
    <source>
        <dbReference type="ARBA" id="ARBA00022842"/>
    </source>
</evidence>
<feature type="domain" description="Thiamine pyrophosphate enzyme N-terminal TPP-binding" evidence="17">
    <location>
        <begin position="3"/>
        <end position="117"/>
    </location>
</feature>
<dbReference type="InterPro" id="IPR045229">
    <property type="entry name" value="TPP_enz"/>
</dbReference>
<evidence type="ECO:0000313" key="19">
    <source>
        <dbReference type="Proteomes" id="UP001158066"/>
    </source>
</evidence>
<dbReference type="InterPro" id="IPR012846">
    <property type="entry name" value="Acetolactate_synth_lsu"/>
</dbReference>
<evidence type="ECO:0000259" key="15">
    <source>
        <dbReference type="Pfam" id="PF00205"/>
    </source>
</evidence>
<dbReference type="EC" id="2.2.1.6" evidence="4 14"/>
<dbReference type="GO" id="GO:0005948">
    <property type="term" value="C:acetolactate synthase complex"/>
    <property type="evidence" value="ECO:0007669"/>
    <property type="project" value="TreeGrafter"/>
</dbReference>
<proteinExistence type="inferred from homology"/>
<dbReference type="Pfam" id="PF02776">
    <property type="entry name" value="TPP_enzyme_N"/>
    <property type="match status" value="1"/>
</dbReference>
<dbReference type="PROSITE" id="PS00187">
    <property type="entry name" value="TPP_ENZYMES"/>
    <property type="match status" value="1"/>
</dbReference>
<evidence type="ECO:0000256" key="8">
    <source>
        <dbReference type="ARBA" id="ARBA00022723"/>
    </source>
</evidence>
<comment type="catalytic activity">
    <reaction evidence="13 14">
        <text>2 pyruvate + H(+) = (2S)-2-acetolactate + CO2</text>
        <dbReference type="Rhea" id="RHEA:25249"/>
        <dbReference type="ChEBI" id="CHEBI:15361"/>
        <dbReference type="ChEBI" id="CHEBI:15378"/>
        <dbReference type="ChEBI" id="CHEBI:16526"/>
        <dbReference type="ChEBI" id="CHEBI:58476"/>
        <dbReference type="EC" id="2.2.1.6"/>
    </reaction>
</comment>
<evidence type="ECO:0000256" key="14">
    <source>
        <dbReference type="RuleBase" id="RU003591"/>
    </source>
</evidence>
<reference evidence="18" key="1">
    <citation type="submission" date="2017-05" db="EMBL/GenBank/DDBJ databases">
        <authorList>
            <person name="Varghese N."/>
            <person name="Submissions S."/>
        </authorList>
    </citation>
    <scope>NUCLEOTIDE SEQUENCE</scope>
    <source>
        <strain evidence="18">Su22</strain>
    </source>
</reference>
<dbReference type="Proteomes" id="UP001158066">
    <property type="component" value="Unassembled WGS sequence"/>
</dbReference>
<name>A0AA45WTQ2_9CLOT</name>
<accession>A0AA45WTQ2</accession>
<evidence type="ECO:0000259" key="17">
    <source>
        <dbReference type="Pfam" id="PF02776"/>
    </source>
</evidence>
<dbReference type="RefSeq" id="WP_283408018.1">
    <property type="nucleotide sequence ID" value="NZ_FXUF01000002.1"/>
</dbReference>
<comment type="pathway">
    <text evidence="1 14">Amino-acid biosynthesis; L-isoleucine biosynthesis; L-isoleucine from 2-oxobutanoate: step 1/4.</text>
</comment>
<dbReference type="AlphaFoldDB" id="A0AA45WTQ2"/>
<keyword evidence="10 14" id="KW-0460">Magnesium</keyword>
<feature type="domain" description="Thiamine pyrophosphate enzyme central" evidence="15">
    <location>
        <begin position="192"/>
        <end position="329"/>
    </location>
</feature>
<keyword evidence="11 14" id="KW-0786">Thiamine pyrophosphate</keyword>
<dbReference type="FunFam" id="3.40.50.970:FF:000016">
    <property type="entry name" value="Acetolactate synthase"/>
    <property type="match status" value="1"/>
</dbReference>
<feature type="domain" description="Thiamine pyrophosphate enzyme TPP-binding" evidence="16">
    <location>
        <begin position="386"/>
        <end position="532"/>
    </location>
</feature>
<evidence type="ECO:0000313" key="18">
    <source>
        <dbReference type="EMBL" id="SMP43843.1"/>
    </source>
</evidence>
<dbReference type="NCBIfam" id="TIGR00118">
    <property type="entry name" value="acolac_lg"/>
    <property type="match status" value="1"/>
</dbReference>
<keyword evidence="9" id="KW-0274">FAD</keyword>
<dbReference type="InterPro" id="IPR039368">
    <property type="entry name" value="AHAS_TPP"/>
</dbReference>
<evidence type="ECO:0000256" key="13">
    <source>
        <dbReference type="ARBA" id="ARBA00048670"/>
    </source>
</evidence>
<protein>
    <recommendedName>
        <fullName evidence="4 14">Acetolactate synthase</fullName>
        <ecNumber evidence="4 14">2.2.1.6</ecNumber>
    </recommendedName>
</protein>
<evidence type="ECO:0000256" key="12">
    <source>
        <dbReference type="ARBA" id="ARBA00023304"/>
    </source>
</evidence>
<organism evidence="18 19">
    <name type="scientific">Anoxynatronum buryatiense</name>
    <dbReference type="NCBI Taxonomy" id="489973"/>
    <lineage>
        <taxon>Bacteria</taxon>
        <taxon>Bacillati</taxon>
        <taxon>Bacillota</taxon>
        <taxon>Clostridia</taxon>
        <taxon>Eubacteriales</taxon>
        <taxon>Clostridiaceae</taxon>
        <taxon>Anoxynatronum</taxon>
    </lineage>
</organism>
<dbReference type="CDD" id="cd02015">
    <property type="entry name" value="TPP_AHAS"/>
    <property type="match status" value="1"/>
</dbReference>
<evidence type="ECO:0000256" key="6">
    <source>
        <dbReference type="ARBA" id="ARBA00022630"/>
    </source>
</evidence>
<dbReference type="Gene3D" id="3.40.50.970">
    <property type="match status" value="2"/>
</dbReference>
<evidence type="ECO:0000256" key="1">
    <source>
        <dbReference type="ARBA" id="ARBA00004974"/>
    </source>
</evidence>
<comment type="pathway">
    <text evidence="2 14">Amino-acid biosynthesis; L-valine biosynthesis; L-valine from pyruvate: step 1/4.</text>
</comment>
<dbReference type="SUPFAM" id="SSF52518">
    <property type="entry name" value="Thiamin diphosphate-binding fold (THDP-binding)"/>
    <property type="match status" value="2"/>
</dbReference>
<dbReference type="EMBL" id="FXUF01000002">
    <property type="protein sequence ID" value="SMP43843.1"/>
    <property type="molecule type" value="Genomic_DNA"/>
</dbReference>
<gene>
    <name evidence="18" type="ORF">SAMN06296020_102103</name>
</gene>
<dbReference type="InterPro" id="IPR012001">
    <property type="entry name" value="Thiamin_PyroP_enz_TPP-bd_dom"/>
</dbReference>
<sequence length="548" mass="58830">MKMSGAACVVEALRQEGVSVLFGYPGGANLLLYDALIDSGIRQVLVRNEQGAAHAASGYSRVTGKPGVCMATSGPGATNLITGIATAYMDSIPLIAITGQVGTDLIGRDVFQEVDITGATEPFTKNNYLVNDVSDLPRIFKEAFHIATTGRPGPVLIDIPRDVQTAILDFSYPETVDLRGYKPTLKGHPRQIKKAIEAMMDSRRPVIVVGGGGIMANATQELIAFAERMQAPVATTLMGIGAFPASHPLSLGMLGGDHGVYPAKQAVAEADFLVVMGSRMADRSTGKRSDFAQKALTVVHIDVDPAEIGKNIDIHIPIVGDIKRTLQGLLEQDFHRDNPEWMAQIKEWKQVVKGTGAGEDAAGLDPMEVIQKLSARASKDTIVTTDVGQHQVWTGRYYAFEHPRTFLTSGGLGTMGYGLPAAIGAKIGCPHQQVLLVTGDGSFQMNLTELATAAQEGLSIKIVLLNNSRLGMVRELQEHFCEKRYTQTTLTGNPSFGKLAEAYGFPAIRVERQEELDAALDQLLAHEGTMLAEFIIDPVSNVIPAQQV</sequence>
<dbReference type="InterPro" id="IPR011766">
    <property type="entry name" value="TPP_enzyme_TPP-bd"/>
</dbReference>
<evidence type="ECO:0000256" key="5">
    <source>
        <dbReference type="ARBA" id="ARBA00022605"/>
    </source>
</evidence>
<comment type="similarity">
    <text evidence="3 14">Belongs to the TPP enzyme family.</text>
</comment>
<dbReference type="PANTHER" id="PTHR18968">
    <property type="entry name" value="THIAMINE PYROPHOSPHATE ENZYMES"/>
    <property type="match status" value="1"/>
</dbReference>
<evidence type="ECO:0000256" key="4">
    <source>
        <dbReference type="ARBA" id="ARBA00013145"/>
    </source>
</evidence>
<dbReference type="CDD" id="cd07035">
    <property type="entry name" value="TPP_PYR_POX_like"/>
    <property type="match status" value="1"/>
</dbReference>
<keyword evidence="7 14" id="KW-0808">Transferase</keyword>
<dbReference type="GO" id="GO:0003984">
    <property type="term" value="F:acetolactate synthase activity"/>
    <property type="evidence" value="ECO:0007669"/>
    <property type="project" value="UniProtKB-EC"/>
</dbReference>
<evidence type="ECO:0000259" key="16">
    <source>
        <dbReference type="Pfam" id="PF02775"/>
    </source>
</evidence>
<dbReference type="GO" id="GO:0009099">
    <property type="term" value="P:L-valine biosynthetic process"/>
    <property type="evidence" value="ECO:0007669"/>
    <property type="project" value="TreeGrafter"/>
</dbReference>
<evidence type="ECO:0000256" key="7">
    <source>
        <dbReference type="ARBA" id="ARBA00022679"/>
    </source>
</evidence>
<evidence type="ECO:0000256" key="9">
    <source>
        <dbReference type="ARBA" id="ARBA00022827"/>
    </source>
</evidence>
<dbReference type="GO" id="GO:0030976">
    <property type="term" value="F:thiamine pyrophosphate binding"/>
    <property type="evidence" value="ECO:0007669"/>
    <property type="project" value="UniProtKB-UniRule"/>
</dbReference>
<dbReference type="GO" id="GO:0050660">
    <property type="term" value="F:flavin adenine dinucleotide binding"/>
    <property type="evidence" value="ECO:0007669"/>
    <property type="project" value="InterPro"/>
</dbReference>
<evidence type="ECO:0000256" key="3">
    <source>
        <dbReference type="ARBA" id="ARBA00007812"/>
    </source>
</evidence>
<dbReference type="FunFam" id="3.40.50.1220:FF:000008">
    <property type="entry name" value="Acetolactate synthase"/>
    <property type="match status" value="1"/>
</dbReference>
<keyword evidence="5 14" id="KW-0028">Amino-acid biosynthesis</keyword>
<keyword evidence="19" id="KW-1185">Reference proteome</keyword>
<comment type="cofactor">
    <cofactor evidence="14">
        <name>Mg(2+)</name>
        <dbReference type="ChEBI" id="CHEBI:18420"/>
    </cofactor>
    <text evidence="14">Binds 1 Mg(2+) ion per subunit.</text>
</comment>
<dbReference type="GO" id="GO:0009097">
    <property type="term" value="P:isoleucine biosynthetic process"/>
    <property type="evidence" value="ECO:0007669"/>
    <property type="project" value="TreeGrafter"/>
</dbReference>
<dbReference type="InterPro" id="IPR029061">
    <property type="entry name" value="THDP-binding"/>
</dbReference>
<dbReference type="InterPro" id="IPR000399">
    <property type="entry name" value="TPP-bd_CS"/>
</dbReference>
<dbReference type="SUPFAM" id="SSF52467">
    <property type="entry name" value="DHS-like NAD/FAD-binding domain"/>
    <property type="match status" value="1"/>
</dbReference>
<keyword evidence="12 14" id="KW-0100">Branched-chain amino acid biosynthesis</keyword>
<keyword evidence="6" id="KW-0285">Flavoprotein</keyword>
<dbReference type="InterPro" id="IPR029035">
    <property type="entry name" value="DHS-like_NAD/FAD-binding_dom"/>
</dbReference>
<comment type="cofactor">
    <cofactor evidence="14">
        <name>thiamine diphosphate</name>
        <dbReference type="ChEBI" id="CHEBI:58937"/>
    </cofactor>
    <text evidence="14">Binds 1 thiamine pyrophosphate per subunit.</text>
</comment>
<dbReference type="GO" id="GO:0000287">
    <property type="term" value="F:magnesium ion binding"/>
    <property type="evidence" value="ECO:0007669"/>
    <property type="project" value="UniProtKB-UniRule"/>
</dbReference>
<dbReference type="FunFam" id="3.40.50.970:FF:000007">
    <property type="entry name" value="Acetolactate synthase"/>
    <property type="match status" value="1"/>
</dbReference>
<keyword evidence="8 14" id="KW-0479">Metal-binding</keyword>
<dbReference type="Gene3D" id="3.40.50.1220">
    <property type="entry name" value="TPP-binding domain"/>
    <property type="match status" value="1"/>
</dbReference>
<dbReference type="InterPro" id="IPR012000">
    <property type="entry name" value="Thiamin_PyroP_enz_cen_dom"/>
</dbReference>
<evidence type="ECO:0000256" key="11">
    <source>
        <dbReference type="ARBA" id="ARBA00023052"/>
    </source>
</evidence>
<comment type="caution">
    <text evidence="18">The sequence shown here is derived from an EMBL/GenBank/DDBJ whole genome shotgun (WGS) entry which is preliminary data.</text>
</comment>
<dbReference type="PANTHER" id="PTHR18968:SF13">
    <property type="entry name" value="ACETOLACTATE SYNTHASE CATALYTIC SUBUNIT, MITOCHONDRIAL"/>
    <property type="match status" value="1"/>
</dbReference>
<evidence type="ECO:0000256" key="2">
    <source>
        <dbReference type="ARBA" id="ARBA00005025"/>
    </source>
</evidence>
<dbReference type="Pfam" id="PF02775">
    <property type="entry name" value="TPP_enzyme_C"/>
    <property type="match status" value="1"/>
</dbReference>
<dbReference type="Pfam" id="PF00205">
    <property type="entry name" value="TPP_enzyme_M"/>
    <property type="match status" value="1"/>
</dbReference>